<dbReference type="EMBL" id="GGEC01061887">
    <property type="protein sequence ID" value="MBX42371.1"/>
    <property type="molecule type" value="Transcribed_RNA"/>
</dbReference>
<sequence length="70" mass="7817">MGFQQAIIVSVAPMTMTMKIGSALWIFRASILDFYLKFLGCGNRGFCSVVDRRPLLSFVSRLAIENLDVT</sequence>
<protein>
    <submittedName>
        <fullName evidence="2">Uncharacterized protein MANES_10G082000</fullName>
    </submittedName>
</protein>
<organism evidence="2">
    <name type="scientific">Rhizophora mucronata</name>
    <name type="common">Asiatic mangrove</name>
    <dbReference type="NCBI Taxonomy" id="61149"/>
    <lineage>
        <taxon>Eukaryota</taxon>
        <taxon>Viridiplantae</taxon>
        <taxon>Streptophyta</taxon>
        <taxon>Embryophyta</taxon>
        <taxon>Tracheophyta</taxon>
        <taxon>Spermatophyta</taxon>
        <taxon>Magnoliopsida</taxon>
        <taxon>eudicotyledons</taxon>
        <taxon>Gunneridae</taxon>
        <taxon>Pentapetalae</taxon>
        <taxon>rosids</taxon>
        <taxon>fabids</taxon>
        <taxon>Malpighiales</taxon>
        <taxon>Rhizophoraceae</taxon>
        <taxon>Rhizophora</taxon>
    </lineage>
</organism>
<evidence type="ECO:0000256" key="1">
    <source>
        <dbReference type="SAM" id="Phobius"/>
    </source>
</evidence>
<accession>A0A2P2NIP9</accession>
<name>A0A2P2NIP9_RHIMU</name>
<dbReference type="AlphaFoldDB" id="A0A2P2NIP9"/>
<keyword evidence="1" id="KW-0472">Membrane</keyword>
<keyword evidence="1" id="KW-1133">Transmembrane helix</keyword>
<feature type="transmembrane region" description="Helical" evidence="1">
    <location>
        <begin position="6"/>
        <end position="27"/>
    </location>
</feature>
<evidence type="ECO:0000313" key="2">
    <source>
        <dbReference type="EMBL" id="MBX42371.1"/>
    </source>
</evidence>
<proteinExistence type="predicted"/>
<reference evidence="2" key="1">
    <citation type="submission" date="2018-02" db="EMBL/GenBank/DDBJ databases">
        <title>Rhizophora mucronata_Transcriptome.</title>
        <authorList>
            <person name="Meera S.P."/>
            <person name="Sreeshan A."/>
            <person name="Augustine A."/>
        </authorList>
    </citation>
    <scope>NUCLEOTIDE SEQUENCE</scope>
    <source>
        <tissue evidence="2">Leaf</tissue>
    </source>
</reference>
<keyword evidence="1" id="KW-0812">Transmembrane</keyword>